<feature type="domain" description="SIS" evidence="4">
    <location>
        <begin position="58"/>
        <end position="220"/>
    </location>
</feature>
<comment type="pathway">
    <text evidence="3">Amino-sugar metabolism; N-acetylmuramate degradation.</text>
</comment>
<evidence type="ECO:0000313" key="5">
    <source>
        <dbReference type="EMBL" id="KEQ26985.1"/>
    </source>
</evidence>
<comment type="catalytic activity">
    <reaction evidence="3">
        <text>N-acetyl-D-muramate 6-phosphate + H2O = N-acetyl-D-glucosamine 6-phosphate + (R)-lactate</text>
        <dbReference type="Rhea" id="RHEA:26410"/>
        <dbReference type="ChEBI" id="CHEBI:15377"/>
        <dbReference type="ChEBI" id="CHEBI:16004"/>
        <dbReference type="ChEBI" id="CHEBI:57513"/>
        <dbReference type="ChEBI" id="CHEBI:58722"/>
        <dbReference type="EC" id="4.2.1.126"/>
    </reaction>
</comment>
<dbReference type="GO" id="GO:0097367">
    <property type="term" value="F:carbohydrate derivative binding"/>
    <property type="evidence" value="ECO:0007669"/>
    <property type="project" value="InterPro"/>
</dbReference>
<dbReference type="PANTHER" id="PTHR10088">
    <property type="entry name" value="GLUCOKINASE REGULATORY PROTEIN"/>
    <property type="match status" value="1"/>
</dbReference>
<keyword evidence="2 3" id="KW-0119">Carbohydrate metabolism</keyword>
<sequence>MTHNEQRQPVTEQRNAKSVHLDRMSVREVIETINSEDGTIAASVQTALPQIEEAITAIAARLKQGGKLYYIGAGTSGRLGILDASECPPTFGVDSSLVRGMIAGGETAMVNPVENAEDDIDAGAADIARHATAADAVVGLTASGRTPYVLGAIREANRIGALTVGISCNTGTELSRAAAHGIEVPVGPEVVTGSTRMKAGTAQKMVLNMISTTVMVQLGKVYGNLMVNVQATNAKLRDRVVRIIGEATGADRAAAEELARRAEGDARLAILMHRFGIDRQEASAALARSGDHFGEAVRWLEGQRIG</sequence>
<dbReference type="PROSITE" id="PS01272">
    <property type="entry name" value="GCKR"/>
    <property type="match status" value="1"/>
</dbReference>
<dbReference type="HAMAP" id="MF_00068">
    <property type="entry name" value="MurQ"/>
    <property type="match status" value="1"/>
</dbReference>
<comment type="function">
    <text evidence="3">Specifically catalyzes the cleavage of the D-lactyl ether substituent of MurNAc 6-phosphate, producing GlcNAc 6-phosphate and D-lactate.</text>
</comment>
<dbReference type="AlphaFoldDB" id="A0A081P8G2"/>
<evidence type="ECO:0000256" key="2">
    <source>
        <dbReference type="ARBA" id="ARBA00023277"/>
    </source>
</evidence>
<dbReference type="Pfam" id="PF22645">
    <property type="entry name" value="GKRP_SIS_N"/>
    <property type="match status" value="1"/>
</dbReference>
<keyword evidence="1 3" id="KW-0456">Lyase</keyword>
<evidence type="ECO:0000256" key="1">
    <source>
        <dbReference type="ARBA" id="ARBA00023239"/>
    </source>
</evidence>
<dbReference type="InterPro" id="IPR005486">
    <property type="entry name" value="Glucokinase_regulatory_CS"/>
</dbReference>
<keyword evidence="6" id="KW-1185">Reference proteome</keyword>
<dbReference type="Gene3D" id="1.10.8.1080">
    <property type="match status" value="1"/>
</dbReference>
<feature type="active site" description="Proton donor" evidence="3">
    <location>
        <position position="86"/>
    </location>
</feature>
<dbReference type="eggNOG" id="COG2103">
    <property type="taxonomic scope" value="Bacteria"/>
</dbReference>
<reference evidence="5 6" key="1">
    <citation type="submission" date="2014-06" db="EMBL/GenBank/DDBJ databases">
        <title>Draft genome sequence of Paenibacillus sp. MSt1.</title>
        <authorList>
            <person name="Aw Y.K."/>
            <person name="Ong K.S."/>
            <person name="Gan H.M."/>
            <person name="Lee S.M."/>
        </authorList>
    </citation>
    <scope>NUCLEOTIDE SEQUENCE [LARGE SCALE GENOMIC DNA]</scope>
    <source>
        <strain evidence="5 6">MSt1</strain>
    </source>
</reference>
<dbReference type="NCBIfam" id="NF009222">
    <property type="entry name" value="PRK12570.1"/>
    <property type="match status" value="1"/>
</dbReference>
<dbReference type="GO" id="GO:0009254">
    <property type="term" value="P:peptidoglycan turnover"/>
    <property type="evidence" value="ECO:0007669"/>
    <property type="project" value="TreeGrafter"/>
</dbReference>
<proteinExistence type="inferred from homology"/>
<dbReference type="RefSeq" id="WP_036677695.1">
    <property type="nucleotide sequence ID" value="NZ_JNVM01000004.1"/>
</dbReference>
<dbReference type="OrthoDB" id="9813395at2"/>
<dbReference type="GO" id="GO:0046348">
    <property type="term" value="P:amino sugar catabolic process"/>
    <property type="evidence" value="ECO:0007669"/>
    <property type="project" value="InterPro"/>
</dbReference>
<comment type="subunit">
    <text evidence="3">Homodimer.</text>
</comment>
<dbReference type="EMBL" id="JNVM01000004">
    <property type="protein sequence ID" value="KEQ26985.1"/>
    <property type="molecule type" value="Genomic_DNA"/>
</dbReference>
<dbReference type="EC" id="4.2.1.126" evidence="3"/>
<dbReference type="InterPro" id="IPR040190">
    <property type="entry name" value="MURQ/GCKR"/>
</dbReference>
<gene>
    <name evidence="3 5" type="primary">murQ</name>
    <name evidence="5" type="ORF">ET33_24085</name>
</gene>
<dbReference type="CDD" id="cd05007">
    <property type="entry name" value="SIS_Etherase"/>
    <property type="match status" value="1"/>
</dbReference>
<accession>A0A081P8G2</accession>
<dbReference type="GO" id="GO:0016835">
    <property type="term" value="F:carbon-oxygen lyase activity"/>
    <property type="evidence" value="ECO:0007669"/>
    <property type="project" value="UniProtKB-UniRule"/>
</dbReference>
<organism evidence="5 6">
    <name type="scientific">Paenibacillus tyrfis</name>
    <dbReference type="NCBI Taxonomy" id="1501230"/>
    <lineage>
        <taxon>Bacteria</taxon>
        <taxon>Bacillati</taxon>
        <taxon>Bacillota</taxon>
        <taxon>Bacilli</taxon>
        <taxon>Bacillales</taxon>
        <taxon>Paenibacillaceae</taxon>
        <taxon>Paenibacillus</taxon>
    </lineage>
</organism>
<comment type="similarity">
    <text evidence="3">Belongs to the GCKR-like family. MurNAc-6-P etherase subfamily.</text>
</comment>
<dbReference type="Proteomes" id="UP000028123">
    <property type="component" value="Unassembled WGS sequence"/>
</dbReference>
<dbReference type="NCBIfam" id="NF003915">
    <property type="entry name" value="PRK05441.1"/>
    <property type="match status" value="1"/>
</dbReference>
<dbReference type="SUPFAM" id="SSF53697">
    <property type="entry name" value="SIS domain"/>
    <property type="match status" value="1"/>
</dbReference>
<evidence type="ECO:0000313" key="6">
    <source>
        <dbReference type="Proteomes" id="UP000028123"/>
    </source>
</evidence>
<evidence type="ECO:0000256" key="3">
    <source>
        <dbReference type="HAMAP-Rule" id="MF_00068"/>
    </source>
</evidence>
<dbReference type="FunFam" id="3.40.50.10490:FF:000014">
    <property type="entry name" value="N-acetylmuramic acid 6-phosphate etherase"/>
    <property type="match status" value="1"/>
</dbReference>
<dbReference type="InterPro" id="IPR001347">
    <property type="entry name" value="SIS_dom"/>
</dbReference>
<dbReference type="NCBIfam" id="TIGR00274">
    <property type="entry name" value="N-acetylmuramic acid 6-phosphate etherase"/>
    <property type="match status" value="1"/>
</dbReference>
<dbReference type="InterPro" id="IPR005488">
    <property type="entry name" value="Etherase_MurQ"/>
</dbReference>
<dbReference type="UniPathway" id="UPA00342"/>
<name>A0A081P8G2_9BACL</name>
<evidence type="ECO:0000259" key="4">
    <source>
        <dbReference type="PROSITE" id="PS51464"/>
    </source>
</evidence>
<dbReference type="GO" id="GO:0097173">
    <property type="term" value="P:N-acetylmuramic acid catabolic process"/>
    <property type="evidence" value="ECO:0007669"/>
    <property type="project" value="UniProtKB-UniPathway"/>
</dbReference>
<dbReference type="Gene3D" id="3.40.50.10490">
    <property type="entry name" value="Glucose-6-phosphate isomerase like protein, domain 1"/>
    <property type="match status" value="1"/>
</dbReference>
<protein>
    <recommendedName>
        <fullName evidence="3">N-acetylmuramic acid 6-phosphate etherase</fullName>
        <shortName evidence="3">MurNAc-6-P etherase</shortName>
        <ecNumber evidence="3">4.2.1.126</ecNumber>
    </recommendedName>
    <alternativeName>
        <fullName evidence="3">N-acetylmuramic acid 6-phosphate hydrolase</fullName>
    </alternativeName>
    <alternativeName>
        <fullName evidence="3">N-acetylmuramic acid 6-phosphate lyase</fullName>
    </alternativeName>
</protein>
<comment type="caution">
    <text evidence="5">The sequence shown here is derived from an EMBL/GenBank/DDBJ whole genome shotgun (WGS) entry which is preliminary data.</text>
</comment>
<comment type="miscellaneous">
    <text evidence="3">A lyase-type mechanism (elimination/hydration) is suggested for the cleavage of the lactyl ether bond of MurNAc 6-phosphate, with the formation of an alpha,beta-unsaturated aldehyde intermediate with (E)-stereochemistry, followed by the syn addition of water to give product.</text>
</comment>
<feature type="active site" evidence="3">
    <location>
        <position position="117"/>
    </location>
</feature>
<dbReference type="GO" id="GO:0016803">
    <property type="term" value="F:ether hydrolase activity"/>
    <property type="evidence" value="ECO:0007669"/>
    <property type="project" value="TreeGrafter"/>
</dbReference>
<dbReference type="PANTHER" id="PTHR10088:SF4">
    <property type="entry name" value="GLUCOKINASE REGULATORY PROTEIN"/>
    <property type="match status" value="1"/>
</dbReference>
<dbReference type="InterPro" id="IPR046348">
    <property type="entry name" value="SIS_dom_sf"/>
</dbReference>
<dbReference type="PROSITE" id="PS51464">
    <property type="entry name" value="SIS"/>
    <property type="match status" value="1"/>
</dbReference>